<dbReference type="PANTHER" id="PTHR34478:SF2">
    <property type="entry name" value="MEMBRANE PROTEIN"/>
    <property type="match status" value="1"/>
</dbReference>
<keyword evidence="7" id="KW-1185">Reference proteome</keyword>
<organism evidence="6 7">
    <name type="scientific">Profundicola chukchiensis</name>
    <dbReference type="NCBI Taxonomy" id="2961959"/>
    <lineage>
        <taxon>Bacteria</taxon>
        <taxon>Pseudomonadati</taxon>
        <taxon>Bacteroidota</taxon>
        <taxon>Flavobacteriia</taxon>
        <taxon>Flavobacteriales</taxon>
        <taxon>Weeksellaceae</taxon>
        <taxon>Profundicola</taxon>
    </lineage>
</organism>
<dbReference type="SUPFAM" id="SSF140478">
    <property type="entry name" value="LemA-like"/>
    <property type="match status" value="1"/>
</dbReference>
<reference evidence="6" key="1">
    <citation type="submission" date="2022-07" db="EMBL/GenBank/DDBJ databases">
        <title>Description and genome-wide analysis of Profundicola chukchiensis gen. nov., sp. nov., marine bacteria isolated from bottom sediments of the Chukchi Sea.</title>
        <authorList>
            <person name="Romanenko L."/>
            <person name="Otstavnykh N."/>
            <person name="Kurilenko V."/>
            <person name="Eremeev V."/>
            <person name="Velansky P."/>
            <person name="Mikhailov V."/>
            <person name="Isaeva M."/>
        </authorList>
    </citation>
    <scope>NUCLEOTIDE SEQUENCE</scope>
    <source>
        <strain evidence="6">KMM 9713</strain>
    </source>
</reference>
<comment type="subcellular location">
    <subcellularLocation>
        <location evidence="1">Membrane</location>
        <topology evidence="1">Single-pass membrane protein</topology>
    </subcellularLocation>
</comment>
<evidence type="ECO:0000313" key="7">
    <source>
        <dbReference type="Proteomes" id="UP001152599"/>
    </source>
</evidence>
<comment type="caution">
    <text evidence="6">The sequence shown here is derived from an EMBL/GenBank/DDBJ whole genome shotgun (WGS) entry which is preliminary data.</text>
</comment>
<gene>
    <name evidence="6" type="ORF">NMK71_02705</name>
</gene>
<name>A0A9X4RW00_9FLAO</name>
<keyword evidence="5" id="KW-0472">Membrane</keyword>
<dbReference type="AlphaFoldDB" id="A0A9X4RW00"/>
<dbReference type="EMBL" id="JANCMU010000001">
    <property type="protein sequence ID" value="MDG4945312.1"/>
    <property type="molecule type" value="Genomic_DNA"/>
</dbReference>
<dbReference type="Pfam" id="PF04011">
    <property type="entry name" value="LemA"/>
    <property type="match status" value="1"/>
</dbReference>
<dbReference type="Proteomes" id="UP001152599">
    <property type="component" value="Unassembled WGS sequence"/>
</dbReference>
<dbReference type="PANTHER" id="PTHR34478">
    <property type="entry name" value="PROTEIN LEMA"/>
    <property type="match status" value="1"/>
</dbReference>
<comment type="similarity">
    <text evidence="2">Belongs to the LemA family.</text>
</comment>
<protein>
    <submittedName>
        <fullName evidence="6">LemA family protein</fullName>
    </submittedName>
</protein>
<evidence type="ECO:0000256" key="3">
    <source>
        <dbReference type="ARBA" id="ARBA00022692"/>
    </source>
</evidence>
<dbReference type="InterPro" id="IPR023353">
    <property type="entry name" value="LemA-like_dom_sf"/>
</dbReference>
<keyword evidence="4" id="KW-1133">Transmembrane helix</keyword>
<evidence type="ECO:0000313" key="6">
    <source>
        <dbReference type="EMBL" id="MDG4945312.1"/>
    </source>
</evidence>
<evidence type="ECO:0000256" key="1">
    <source>
        <dbReference type="ARBA" id="ARBA00004167"/>
    </source>
</evidence>
<evidence type="ECO:0000256" key="5">
    <source>
        <dbReference type="ARBA" id="ARBA00023136"/>
    </source>
</evidence>
<dbReference type="RefSeq" id="WP_304419971.1">
    <property type="nucleotide sequence ID" value="NZ_JANCMU010000001.1"/>
</dbReference>
<evidence type="ECO:0000256" key="4">
    <source>
        <dbReference type="ARBA" id="ARBA00022989"/>
    </source>
</evidence>
<keyword evidence="3" id="KW-0812">Transmembrane</keyword>
<sequence length="202" mass="22372">MNKGCLGIGAVVLVIGVALAMWAGGIYNGFVTQDESVKNAWGNVETDYQRRNDLIGNLVATVQEAAEFERGTLTDVIEARAKATSINLSADDLTAENMAKFQQAQDELNKAFLGRMNFLQENYPQLTATEQFRDLSAQIEGTENRINVSRNRYNEAVREYNNVVRKVPNNILAGIFNFDVKEPFSSVEGADVAPDVRGEFNK</sequence>
<evidence type="ECO:0000256" key="2">
    <source>
        <dbReference type="ARBA" id="ARBA00008854"/>
    </source>
</evidence>
<dbReference type="Gene3D" id="1.20.1440.20">
    <property type="entry name" value="LemA-like domain"/>
    <property type="match status" value="1"/>
</dbReference>
<dbReference type="InterPro" id="IPR007156">
    <property type="entry name" value="MamQ_LemA"/>
</dbReference>
<dbReference type="GO" id="GO:0016020">
    <property type="term" value="C:membrane"/>
    <property type="evidence" value="ECO:0007669"/>
    <property type="project" value="UniProtKB-SubCell"/>
</dbReference>
<accession>A0A9X4RW00</accession>
<proteinExistence type="inferred from homology"/>